<dbReference type="Proteomes" id="UP000181790">
    <property type="component" value="Unassembled WGS sequence"/>
</dbReference>
<proteinExistence type="predicted"/>
<evidence type="ECO:0000313" key="1">
    <source>
        <dbReference type="EMBL" id="OIN59819.1"/>
    </source>
</evidence>
<comment type="caution">
    <text evidence="1">The sequence shown here is derived from an EMBL/GenBank/DDBJ whole genome shotgun (WGS) entry which is preliminary data.</text>
</comment>
<organism evidence="1 2">
    <name type="scientific">Arsenicibacter rosenii</name>
    <dbReference type="NCBI Taxonomy" id="1750698"/>
    <lineage>
        <taxon>Bacteria</taxon>
        <taxon>Pseudomonadati</taxon>
        <taxon>Bacteroidota</taxon>
        <taxon>Cytophagia</taxon>
        <taxon>Cytophagales</taxon>
        <taxon>Spirosomataceae</taxon>
        <taxon>Arsenicibacter</taxon>
    </lineage>
</organism>
<reference evidence="1 2" key="1">
    <citation type="submission" date="2016-10" db="EMBL/GenBank/DDBJ databases">
        <title>Arsenicibacter rosenii gen. nov., sp. nov., an efficient arsenic-methylating bacterium isolated from an arsenic-contaminated paddy soil.</title>
        <authorList>
            <person name="Huang K."/>
        </authorList>
    </citation>
    <scope>NUCLEOTIDE SEQUENCE [LARGE SCALE GENOMIC DNA]</scope>
    <source>
        <strain evidence="1 2">SM-1</strain>
    </source>
</reference>
<accession>A0A1S2VM41</accession>
<sequence length="541" mass="61322">MPVANKPPLNTFRWAPDWVTRPKIAAVVDNAKAMLYQVIQVDSPSDLIGRAGVSILIKPDPSKPDIPLASKGLWLIGNDLWAILVNFQAYIPNQNNSGNFNPNATPYELTYEQGRAVANYIELAGVIAHEGVGEGYLREHGWQTSGNHVSAFEQGMAARIKERFASEAPNRKPYFKCNYGAFYTFRHRMKFGFRIDGTTVPPTHSYFKSLLQNRAVARQSCPFWQLNYDELGMVHDMKFYLEDFESRRDFYMICYVAEVCRFATLQDNGLPRNRNAFHFWVKIEQLPEQGITWAIHNLTRYRREIPSRGGHVVTTEHPQADHELFVAGCLFVIAIGVIAATGETINDNFHWENSEIYGNNPEYMTEPNPFPNQERANLVRWRNNDGTYDTNAPYNPAIKGYPESPMGYMSIAPKAIEMYQTTAATAGVEWRDGRYKCIERNGSPVDEPWVDPKADKTTILDIAAMYDGYNATGPGKVRGGLALKLRDKSANGQRNLSVMWYHAGRNPDVFEKYLVEPWSGKQITINVQGATCEVFNESYPV</sequence>
<gene>
    <name evidence="1" type="ORF">BLX24_08145</name>
</gene>
<name>A0A1S2VM41_9BACT</name>
<evidence type="ECO:0000313" key="2">
    <source>
        <dbReference type="Proteomes" id="UP000181790"/>
    </source>
</evidence>
<dbReference type="OrthoDB" id="907855at2"/>
<keyword evidence="2" id="KW-1185">Reference proteome</keyword>
<dbReference type="EMBL" id="MORL01000003">
    <property type="protein sequence ID" value="OIN59819.1"/>
    <property type="molecule type" value="Genomic_DNA"/>
</dbReference>
<dbReference type="RefSeq" id="WP_071502620.1">
    <property type="nucleotide sequence ID" value="NZ_MORL01000003.1"/>
</dbReference>
<protein>
    <submittedName>
        <fullName evidence="1">Uncharacterized protein</fullName>
    </submittedName>
</protein>
<dbReference type="AlphaFoldDB" id="A0A1S2VM41"/>